<dbReference type="InterPro" id="IPR000014">
    <property type="entry name" value="PAS"/>
</dbReference>
<dbReference type="InterPro" id="IPR004089">
    <property type="entry name" value="MCPsignal_dom"/>
</dbReference>
<dbReference type="SMART" id="SM00086">
    <property type="entry name" value="PAC"/>
    <property type="match status" value="3"/>
</dbReference>
<evidence type="ECO:0000313" key="5">
    <source>
        <dbReference type="EMBL" id="GJD91837.1"/>
    </source>
</evidence>
<evidence type="ECO:0000256" key="1">
    <source>
        <dbReference type="PROSITE-ProRule" id="PRU00284"/>
    </source>
</evidence>
<dbReference type="CDD" id="cd00130">
    <property type="entry name" value="PAS"/>
    <property type="match status" value="3"/>
</dbReference>
<dbReference type="Pfam" id="PF00015">
    <property type="entry name" value="MCPsignal"/>
    <property type="match status" value="1"/>
</dbReference>
<reference evidence="5" key="2">
    <citation type="submission" date="2021-08" db="EMBL/GenBank/DDBJ databases">
        <authorList>
            <person name="Tani A."/>
            <person name="Ola A."/>
            <person name="Ogura Y."/>
            <person name="Katsura K."/>
            <person name="Hayashi T."/>
        </authorList>
    </citation>
    <scope>NUCLEOTIDE SEQUENCE</scope>
    <source>
        <strain evidence="5">DSM 16372</strain>
    </source>
</reference>
<dbReference type="GO" id="GO:0016020">
    <property type="term" value="C:membrane"/>
    <property type="evidence" value="ECO:0007669"/>
    <property type="project" value="InterPro"/>
</dbReference>
<feature type="domain" description="PAC" evidence="4">
    <location>
        <begin position="320"/>
        <end position="375"/>
    </location>
</feature>
<dbReference type="SUPFAM" id="SSF55785">
    <property type="entry name" value="PYP-like sensor domain (PAS domain)"/>
    <property type="match status" value="3"/>
</dbReference>
<comment type="caution">
    <text evidence="5">The sequence shown here is derived from an EMBL/GenBank/DDBJ whole genome shotgun (WGS) entry which is preliminary data.</text>
</comment>
<protein>
    <recommendedName>
        <fullName evidence="7">Histidine kinase</fullName>
    </recommendedName>
</protein>
<keyword evidence="6" id="KW-1185">Reference proteome</keyword>
<dbReference type="GO" id="GO:0007165">
    <property type="term" value="P:signal transduction"/>
    <property type="evidence" value="ECO:0007669"/>
    <property type="project" value="UniProtKB-KW"/>
</dbReference>
<organism evidence="5 6">
    <name type="scientific">Methylobacterium hispanicum</name>
    <dbReference type="NCBI Taxonomy" id="270350"/>
    <lineage>
        <taxon>Bacteria</taxon>
        <taxon>Pseudomonadati</taxon>
        <taxon>Pseudomonadota</taxon>
        <taxon>Alphaproteobacteria</taxon>
        <taxon>Hyphomicrobiales</taxon>
        <taxon>Methylobacteriaceae</taxon>
        <taxon>Methylobacterium</taxon>
    </lineage>
</organism>
<evidence type="ECO:0000259" key="2">
    <source>
        <dbReference type="PROSITE" id="PS50111"/>
    </source>
</evidence>
<dbReference type="PRINTS" id="PR00260">
    <property type="entry name" value="CHEMTRNSDUCR"/>
</dbReference>
<dbReference type="Proteomes" id="UP001055247">
    <property type="component" value="Unassembled WGS sequence"/>
</dbReference>
<feature type="domain" description="Methyl-accepting transducer" evidence="2">
    <location>
        <begin position="383"/>
        <end position="567"/>
    </location>
</feature>
<dbReference type="InterPro" id="IPR001610">
    <property type="entry name" value="PAC"/>
</dbReference>
<dbReference type="NCBIfam" id="TIGR00229">
    <property type="entry name" value="sensory_box"/>
    <property type="match status" value="3"/>
</dbReference>
<dbReference type="SMART" id="SM00283">
    <property type="entry name" value="MA"/>
    <property type="match status" value="1"/>
</dbReference>
<evidence type="ECO:0000313" key="6">
    <source>
        <dbReference type="Proteomes" id="UP001055247"/>
    </source>
</evidence>
<feature type="domain" description="PAS" evidence="3">
    <location>
        <begin position="247"/>
        <end position="302"/>
    </location>
</feature>
<dbReference type="RefSeq" id="WP_066923612.1">
    <property type="nucleotide sequence ID" value="NZ_BPQO01000032.1"/>
</dbReference>
<dbReference type="InterPro" id="IPR000700">
    <property type="entry name" value="PAS-assoc_C"/>
</dbReference>
<dbReference type="AlphaFoldDB" id="A0AAV4ZTL9"/>
<dbReference type="GO" id="GO:0004888">
    <property type="term" value="F:transmembrane signaling receptor activity"/>
    <property type="evidence" value="ECO:0007669"/>
    <property type="project" value="InterPro"/>
</dbReference>
<evidence type="ECO:0000259" key="4">
    <source>
        <dbReference type="PROSITE" id="PS50113"/>
    </source>
</evidence>
<reference evidence="5" key="1">
    <citation type="journal article" date="2016" name="Front. Microbiol.">
        <title>Genome Sequence of the Piezophilic, Mesophilic Sulfate-Reducing Bacterium Desulfovibrio indicus J2T.</title>
        <authorList>
            <person name="Cao J."/>
            <person name="Maignien L."/>
            <person name="Shao Z."/>
            <person name="Alain K."/>
            <person name="Jebbar M."/>
        </authorList>
    </citation>
    <scope>NUCLEOTIDE SEQUENCE</scope>
    <source>
        <strain evidence="5">DSM 16372</strain>
    </source>
</reference>
<proteinExistence type="predicted"/>
<name>A0AAV4ZTL9_9HYPH</name>
<dbReference type="PROSITE" id="PS50113">
    <property type="entry name" value="PAC"/>
    <property type="match status" value="3"/>
</dbReference>
<dbReference type="InterPro" id="IPR035965">
    <property type="entry name" value="PAS-like_dom_sf"/>
</dbReference>
<keyword evidence="1" id="KW-0807">Transducer</keyword>
<dbReference type="PANTHER" id="PTHR24422:SF10">
    <property type="entry name" value="CHEMOTAXIS PROTEIN METHYLTRANSFERASE 2"/>
    <property type="match status" value="1"/>
</dbReference>
<dbReference type="PANTHER" id="PTHR24422">
    <property type="entry name" value="CHEMOTAXIS PROTEIN METHYLTRANSFERASE"/>
    <property type="match status" value="1"/>
</dbReference>
<dbReference type="SUPFAM" id="SSF58104">
    <property type="entry name" value="Methyl-accepting chemotaxis protein (MCP) signaling domain"/>
    <property type="match status" value="1"/>
</dbReference>
<sequence length="567" mass="60558">MFNGIRGPSRAAAKLAALDGALMMAELSPDGTVLAANERFCRALGFGADEIVGRHHGQLVAAPETASGVLSAALIRGERQDATEQFRTKDGRAIWLQVLYLPVPDARGRTARVTIQASDVTDRMRERLDLTGQIGAIDKTQAVIHFGLDGRILDANRNFLSAMGYGIDEIRGQHHRIFMAPDAVGAEYASFWERLNRGEPLSGEFMRLGKGGREVWLQASYNPILDESGRPFKVVKYGIDVTAQRLRDAEIRGQMDAVGRSQAVIAFDLDGVILEANSNFLEAVGYQASEIVGQHHRMFVDPASAAGPEYAAFWADLRRGTFRSGIFERRGRNGREIWLQASYNPILDAAGRPYKVMKFAADITAATQARLHATDATRLTLGNVQAVAAAAEELSASVTEISANMARSKQAVDGISARARAADAFTRQLREAARAMDGVVQTITKVAEQTNLLALNATIEAARAGAAGKGFAVVATEVKALASQTTAATAEISNQIMQMQTVSDEVAGMLQAIGRTVDEVQGYVTGVAGAIEEQSAVTREISGSMHAAAGDLGNISASLDQLASNAA</sequence>
<dbReference type="Gene3D" id="1.10.287.950">
    <property type="entry name" value="Methyl-accepting chemotaxis protein"/>
    <property type="match status" value="1"/>
</dbReference>
<feature type="domain" description="PAC" evidence="4">
    <location>
        <begin position="201"/>
        <end position="253"/>
    </location>
</feature>
<accession>A0AAV4ZTL9</accession>
<dbReference type="PROSITE" id="PS50111">
    <property type="entry name" value="CHEMOTAXIS_TRANSDUC_2"/>
    <property type="match status" value="1"/>
</dbReference>
<feature type="domain" description="PAS" evidence="3">
    <location>
        <begin position="27"/>
        <end position="54"/>
    </location>
</feature>
<dbReference type="InterPro" id="IPR013656">
    <property type="entry name" value="PAS_4"/>
</dbReference>
<dbReference type="Pfam" id="PF08448">
    <property type="entry name" value="PAS_4"/>
    <property type="match status" value="2"/>
</dbReference>
<evidence type="ECO:0008006" key="7">
    <source>
        <dbReference type="Google" id="ProtNLM"/>
    </source>
</evidence>
<dbReference type="PROSITE" id="PS50112">
    <property type="entry name" value="PAS"/>
    <property type="match status" value="2"/>
</dbReference>
<dbReference type="Gene3D" id="3.30.450.20">
    <property type="entry name" value="PAS domain"/>
    <property type="match status" value="3"/>
</dbReference>
<feature type="domain" description="PAC" evidence="4">
    <location>
        <begin position="80"/>
        <end position="132"/>
    </location>
</feature>
<dbReference type="InterPro" id="IPR004090">
    <property type="entry name" value="Chemotax_Me-accpt_rcpt"/>
</dbReference>
<dbReference type="GO" id="GO:0006935">
    <property type="term" value="P:chemotaxis"/>
    <property type="evidence" value="ECO:0007669"/>
    <property type="project" value="InterPro"/>
</dbReference>
<dbReference type="SMART" id="SM00091">
    <property type="entry name" value="PAS"/>
    <property type="match status" value="3"/>
</dbReference>
<dbReference type="InterPro" id="IPR013655">
    <property type="entry name" value="PAS_fold_3"/>
</dbReference>
<dbReference type="EMBL" id="BPQO01000032">
    <property type="protein sequence ID" value="GJD91837.1"/>
    <property type="molecule type" value="Genomic_DNA"/>
</dbReference>
<dbReference type="Pfam" id="PF08447">
    <property type="entry name" value="PAS_3"/>
    <property type="match status" value="1"/>
</dbReference>
<evidence type="ECO:0000259" key="3">
    <source>
        <dbReference type="PROSITE" id="PS50112"/>
    </source>
</evidence>
<gene>
    <name evidence="5" type="ORF">BHAOGJBA_5390</name>
</gene>
<dbReference type="InterPro" id="IPR050903">
    <property type="entry name" value="Bact_Chemotaxis_MeTrfase"/>
</dbReference>